<keyword evidence="6 9" id="KW-1133">Transmembrane helix</keyword>
<accession>A0A223MM22</accession>
<dbReference type="PANTHER" id="PTHR21716:SF53">
    <property type="entry name" value="PERMEASE PERM-RELATED"/>
    <property type="match status" value="1"/>
</dbReference>
<evidence type="ECO:0000256" key="9">
    <source>
        <dbReference type="SAM" id="Phobius"/>
    </source>
</evidence>
<dbReference type="Pfam" id="PF01594">
    <property type="entry name" value="AI-2E_transport"/>
    <property type="match status" value="1"/>
</dbReference>
<feature type="transmembrane region" description="Helical" evidence="9">
    <location>
        <begin position="288"/>
        <end position="309"/>
    </location>
</feature>
<evidence type="ECO:0000256" key="8">
    <source>
        <dbReference type="SAM" id="Coils"/>
    </source>
</evidence>
<feature type="coiled-coil region" evidence="8">
    <location>
        <begin position="370"/>
        <end position="397"/>
    </location>
</feature>
<feature type="transmembrane region" description="Helical" evidence="9">
    <location>
        <begin position="262"/>
        <end position="281"/>
    </location>
</feature>
<keyword evidence="7 9" id="KW-0472">Membrane</keyword>
<evidence type="ECO:0000256" key="5">
    <source>
        <dbReference type="ARBA" id="ARBA00022692"/>
    </source>
</evidence>
<feature type="transmembrane region" description="Helical" evidence="9">
    <location>
        <begin position="12"/>
        <end position="30"/>
    </location>
</feature>
<keyword evidence="8" id="KW-0175">Coiled coil</keyword>
<dbReference type="RefSeq" id="WP_002608352.1">
    <property type="nucleotide sequence ID" value="NZ_BAAACC010000019.1"/>
</dbReference>
<dbReference type="EMBL" id="CP048838">
    <property type="protein sequence ID" value="QJA02298.1"/>
    <property type="molecule type" value="Genomic_DNA"/>
</dbReference>
<reference evidence="10" key="1">
    <citation type="journal article" date="2019" name="Nat. Med.">
        <title>A library of human gut bacterial isolates paired with longitudinal multiomics data enables mechanistic microbiome research.</title>
        <authorList>
            <person name="Poyet M."/>
            <person name="Groussin M."/>
            <person name="Gibbons S.M."/>
            <person name="Avila-Pacheco J."/>
            <person name="Jiang X."/>
            <person name="Kearney S.M."/>
            <person name="Perrotta A.R."/>
            <person name="Berdy B."/>
            <person name="Zhao S."/>
            <person name="Lieberman T.D."/>
            <person name="Swanson P.K."/>
            <person name="Smith M."/>
            <person name="Roesemann S."/>
            <person name="Alexander J.E."/>
            <person name="Rich S.A."/>
            <person name="Livny J."/>
            <person name="Vlamakis H."/>
            <person name="Clish C."/>
            <person name="Bullock K."/>
            <person name="Deik A."/>
            <person name="Scott J."/>
            <person name="Pierce K.A."/>
            <person name="Xavier R.J."/>
            <person name="Alm E.J."/>
        </authorList>
    </citation>
    <scope>NUCLEOTIDE SEQUENCE</scope>
    <source>
        <strain evidence="10">BIOML-A12</strain>
    </source>
</reference>
<dbReference type="InterPro" id="IPR002549">
    <property type="entry name" value="AI-2E-like"/>
</dbReference>
<name>A0A223MM22_CLOIN</name>
<dbReference type="AlphaFoldDB" id="A0A223MM22"/>
<dbReference type="PANTHER" id="PTHR21716">
    <property type="entry name" value="TRANSMEMBRANE PROTEIN"/>
    <property type="match status" value="1"/>
</dbReference>
<dbReference type="GO" id="GO:0005886">
    <property type="term" value="C:plasma membrane"/>
    <property type="evidence" value="ECO:0007669"/>
    <property type="project" value="UniProtKB-SubCell"/>
</dbReference>
<feature type="transmembrane region" description="Helical" evidence="9">
    <location>
        <begin position="174"/>
        <end position="195"/>
    </location>
</feature>
<dbReference type="Proteomes" id="UP000503330">
    <property type="component" value="Chromosome"/>
</dbReference>
<evidence type="ECO:0000313" key="10">
    <source>
        <dbReference type="EMBL" id="MZH55357.1"/>
    </source>
</evidence>
<keyword evidence="3" id="KW-0813">Transport</keyword>
<evidence type="ECO:0000313" key="12">
    <source>
        <dbReference type="Proteomes" id="UP000503330"/>
    </source>
</evidence>
<keyword evidence="4" id="KW-1003">Cell membrane</keyword>
<reference evidence="11 12" key="2">
    <citation type="submission" date="2020-02" db="EMBL/GenBank/DDBJ databases">
        <authorList>
            <person name="Kociolek L.K."/>
            <person name="Ozer E.A."/>
        </authorList>
    </citation>
    <scope>NUCLEOTIDE SEQUENCE [LARGE SCALE GENOMIC DNA]</scope>
    <source>
        <strain evidence="11 12">ATCC 14501</strain>
    </source>
</reference>
<gene>
    <name evidence="11" type="ORF">G4D54_07595</name>
    <name evidence="10" type="ORF">GT664_06165</name>
</gene>
<dbReference type="GeneID" id="61925390"/>
<feature type="transmembrane region" description="Helical" evidence="9">
    <location>
        <begin position="85"/>
        <end position="106"/>
    </location>
</feature>
<evidence type="ECO:0000256" key="1">
    <source>
        <dbReference type="ARBA" id="ARBA00004651"/>
    </source>
</evidence>
<evidence type="ECO:0000256" key="4">
    <source>
        <dbReference type="ARBA" id="ARBA00022475"/>
    </source>
</evidence>
<proteinExistence type="inferred from homology"/>
<evidence type="ECO:0000256" key="3">
    <source>
        <dbReference type="ARBA" id="ARBA00022448"/>
    </source>
</evidence>
<dbReference type="GO" id="GO:0055085">
    <property type="term" value="P:transmembrane transport"/>
    <property type="evidence" value="ECO:0007669"/>
    <property type="project" value="TreeGrafter"/>
</dbReference>
<keyword evidence="5 9" id="KW-0812">Transmembrane</keyword>
<dbReference type="Proteomes" id="UP000604383">
    <property type="component" value="Unassembled WGS sequence"/>
</dbReference>
<protein>
    <submittedName>
        <fullName evidence="11">AI-2E family transporter</fullName>
    </submittedName>
</protein>
<comment type="subcellular location">
    <subcellularLocation>
        <location evidence="1">Cell membrane</location>
        <topology evidence="1">Multi-pass membrane protein</topology>
    </subcellularLocation>
</comment>
<evidence type="ECO:0000313" key="11">
    <source>
        <dbReference type="EMBL" id="QJA02298.1"/>
    </source>
</evidence>
<dbReference type="EMBL" id="WWTN01000008">
    <property type="protein sequence ID" value="MZH55357.1"/>
    <property type="molecule type" value="Genomic_DNA"/>
</dbReference>
<feature type="transmembrane region" description="Helical" evidence="9">
    <location>
        <begin position="230"/>
        <end position="256"/>
    </location>
</feature>
<organism evidence="11 12">
    <name type="scientific">Clostridium innocuum</name>
    <dbReference type="NCBI Taxonomy" id="1522"/>
    <lineage>
        <taxon>Bacteria</taxon>
        <taxon>Bacillati</taxon>
        <taxon>Bacillota</taxon>
        <taxon>Clostridia</taxon>
        <taxon>Eubacteriales</taxon>
        <taxon>Clostridiaceae</taxon>
        <taxon>Clostridium</taxon>
    </lineage>
</organism>
<feature type="transmembrane region" description="Helical" evidence="9">
    <location>
        <begin position="329"/>
        <end position="362"/>
    </location>
</feature>
<sequence length="400" mass="44958">MKFRLTEDMRKKIWLYVIVIAIGISIYFAFDKIDFIIRSLRRVCSLTTPFILGFAIAFLLNKPMELIEVKLLGRLRMKPQHKRSIAAVLAVLLGIIIVCAFLALLLPQLFDSIFSLVKAFPGYVEDFQKFALDFVEKYAIDTQQVTNYITDTDFFEKLTGFVTDALPQMAKATYAFGSTLLNILLSIMAGLYMLIDKERLSGYAKKINYALFPKEISEYLHRMVLASGDIFNNFIVGKAIDSLIIGILCYIGSLIFQFPYALLLSVIVGVTNMIPVFGPFIGAVPGIVILFIIHPITALYFALFVFALQQFDGNILGPLILGDKLGLPSIGILFSVCVGGGLFGIIGMFIGVPCFAVIYMAVKEFVNYRLKKKEIDLESISREMKKEALEIEERMEQLEE</sequence>
<comment type="similarity">
    <text evidence="2">Belongs to the autoinducer-2 exporter (AI-2E) (TC 2.A.86) family.</text>
</comment>
<evidence type="ECO:0000256" key="2">
    <source>
        <dbReference type="ARBA" id="ARBA00009773"/>
    </source>
</evidence>
<evidence type="ECO:0000256" key="7">
    <source>
        <dbReference type="ARBA" id="ARBA00023136"/>
    </source>
</evidence>
<evidence type="ECO:0000256" key="6">
    <source>
        <dbReference type="ARBA" id="ARBA00022989"/>
    </source>
</evidence>